<organism evidence="9 10">
    <name type="scientific">Parahaliea mediterranea</name>
    <dbReference type="NCBI Taxonomy" id="651086"/>
    <lineage>
        <taxon>Bacteria</taxon>
        <taxon>Pseudomonadati</taxon>
        <taxon>Pseudomonadota</taxon>
        <taxon>Gammaproteobacteria</taxon>
        <taxon>Cellvibrionales</taxon>
        <taxon>Halieaceae</taxon>
        <taxon>Parahaliea</taxon>
    </lineage>
</organism>
<evidence type="ECO:0000256" key="7">
    <source>
        <dbReference type="SAM" id="Phobius"/>
    </source>
</evidence>
<keyword evidence="10" id="KW-1185">Reference proteome</keyword>
<feature type="transmembrane region" description="Helical" evidence="7">
    <location>
        <begin position="12"/>
        <end position="31"/>
    </location>
</feature>
<keyword evidence="6" id="KW-1278">Translocase</keyword>
<keyword evidence="1 6" id="KW-0813">Transport</keyword>
<dbReference type="Proteomes" id="UP000664303">
    <property type="component" value="Unassembled WGS sequence"/>
</dbReference>
<evidence type="ECO:0000256" key="1">
    <source>
        <dbReference type="ARBA" id="ARBA00022448"/>
    </source>
</evidence>
<comment type="caution">
    <text evidence="9">The sequence shown here is derived from an EMBL/GenBank/DDBJ whole genome shotgun (WGS) entry which is preliminary data.</text>
</comment>
<comment type="subcellular location">
    <subcellularLocation>
        <location evidence="6">Cell inner membrane</location>
        <topology evidence="6">Single-pass membrane protein</topology>
    </subcellularLocation>
</comment>
<feature type="modified residue" description="FMN phosphoryl threonine" evidence="6">
    <location>
        <position position="178"/>
    </location>
</feature>
<sequence length="220" mass="23431">MLGQSITRNSVLLSLFAVVTTVLIAGTYLLTRDTIAEARRQAEQRALLEIVPDERHDNNMLDDTLTARAGEDLLGLRRDKAIYLAREAGKTVAVILPVTAPDGYSGAIDMIVGVNRDGSVAGVRVLNHRETPGLGDKVELAKSDWILGFEGRSLGNPAPKDWAVKKDGGVFDQFTGATITPRAVVAATRRALQYAEARHDSLFAAGDTSPAAPNAPSGAQ</sequence>
<dbReference type="EC" id="7.-.-.-" evidence="6"/>
<keyword evidence="6" id="KW-0997">Cell inner membrane</keyword>
<evidence type="ECO:0000259" key="8">
    <source>
        <dbReference type="SMART" id="SM00900"/>
    </source>
</evidence>
<comment type="similarity">
    <text evidence="6">Belongs to the RnfG family.</text>
</comment>
<dbReference type="PANTHER" id="PTHR36118">
    <property type="entry name" value="ION-TRANSLOCATING OXIDOREDUCTASE COMPLEX SUBUNIT G"/>
    <property type="match status" value="1"/>
</dbReference>
<name>A0A939INV5_9GAMM</name>
<dbReference type="AlphaFoldDB" id="A0A939INV5"/>
<evidence type="ECO:0000256" key="4">
    <source>
        <dbReference type="ARBA" id="ARBA00022643"/>
    </source>
</evidence>
<reference evidence="9" key="1">
    <citation type="submission" date="2021-02" db="EMBL/GenBank/DDBJ databases">
        <title>PHA producing bacteria isolated from coastal sediment in Guangdong, Shenzhen.</title>
        <authorList>
            <person name="Zheng W."/>
            <person name="Yu S."/>
            <person name="Huang Y."/>
        </authorList>
    </citation>
    <scope>NUCLEOTIDE SEQUENCE</scope>
    <source>
        <strain evidence="9">TN14-10</strain>
    </source>
</reference>
<comment type="subunit">
    <text evidence="6">The complex is composed of six subunits: RnfA, RnfB, RnfC, RnfD, RnfE and RnfG.</text>
</comment>
<dbReference type="PANTHER" id="PTHR36118:SF1">
    <property type="entry name" value="ION-TRANSLOCATING OXIDOREDUCTASE COMPLEX SUBUNIT G"/>
    <property type="match status" value="1"/>
</dbReference>
<dbReference type="HAMAP" id="MF_00479">
    <property type="entry name" value="RsxG_RnfG"/>
    <property type="match status" value="1"/>
</dbReference>
<dbReference type="GO" id="GO:0005886">
    <property type="term" value="C:plasma membrane"/>
    <property type="evidence" value="ECO:0007669"/>
    <property type="project" value="UniProtKB-SubCell"/>
</dbReference>
<evidence type="ECO:0000256" key="5">
    <source>
        <dbReference type="ARBA" id="ARBA00022982"/>
    </source>
</evidence>
<dbReference type="NCBIfam" id="TIGR01947">
    <property type="entry name" value="rnfG"/>
    <property type="match status" value="1"/>
</dbReference>
<feature type="domain" description="FMN-binding" evidence="8">
    <location>
        <begin position="103"/>
        <end position="195"/>
    </location>
</feature>
<comment type="cofactor">
    <cofactor evidence="6">
        <name>FMN</name>
        <dbReference type="ChEBI" id="CHEBI:58210"/>
    </cofactor>
</comment>
<evidence type="ECO:0000256" key="2">
    <source>
        <dbReference type="ARBA" id="ARBA00022553"/>
    </source>
</evidence>
<keyword evidence="6 7" id="KW-0812">Transmembrane</keyword>
<keyword evidence="5 6" id="KW-0249">Electron transport</keyword>
<dbReference type="InterPro" id="IPR010209">
    <property type="entry name" value="Ion_transpt_RnfG/RsxG"/>
</dbReference>
<accession>A0A939INV5</accession>
<dbReference type="GO" id="GO:0009055">
    <property type="term" value="F:electron transfer activity"/>
    <property type="evidence" value="ECO:0007669"/>
    <property type="project" value="InterPro"/>
</dbReference>
<keyword evidence="6" id="KW-1003">Cell membrane</keyword>
<keyword evidence="6 7" id="KW-0472">Membrane</keyword>
<evidence type="ECO:0000256" key="6">
    <source>
        <dbReference type="HAMAP-Rule" id="MF_00479"/>
    </source>
</evidence>
<keyword evidence="6 7" id="KW-1133">Transmembrane helix</keyword>
<dbReference type="EMBL" id="JAFKCZ010000015">
    <property type="protein sequence ID" value="MBN7798513.1"/>
    <property type="molecule type" value="Genomic_DNA"/>
</dbReference>
<dbReference type="SMART" id="SM00900">
    <property type="entry name" value="FMN_bind"/>
    <property type="match status" value="1"/>
</dbReference>
<keyword evidence="2 6" id="KW-0597">Phosphoprotein</keyword>
<evidence type="ECO:0000313" key="10">
    <source>
        <dbReference type="Proteomes" id="UP000664303"/>
    </source>
</evidence>
<keyword evidence="3 6" id="KW-0285">Flavoprotein</keyword>
<dbReference type="PIRSF" id="PIRSF006091">
    <property type="entry name" value="E_trnsport_RnfG"/>
    <property type="match status" value="1"/>
</dbReference>
<dbReference type="RefSeq" id="WP_206561959.1">
    <property type="nucleotide sequence ID" value="NZ_JAFKCZ010000015.1"/>
</dbReference>
<keyword evidence="4 6" id="KW-0288">FMN</keyword>
<dbReference type="Pfam" id="PF04205">
    <property type="entry name" value="FMN_bind"/>
    <property type="match status" value="1"/>
</dbReference>
<gene>
    <name evidence="9" type="primary">rsxG</name>
    <name evidence="6" type="synonym">rnfG</name>
    <name evidence="9" type="ORF">JYP50_18065</name>
</gene>
<proteinExistence type="inferred from homology"/>
<evidence type="ECO:0000313" key="9">
    <source>
        <dbReference type="EMBL" id="MBN7798513.1"/>
    </source>
</evidence>
<dbReference type="GO" id="GO:0022900">
    <property type="term" value="P:electron transport chain"/>
    <property type="evidence" value="ECO:0007669"/>
    <property type="project" value="UniProtKB-UniRule"/>
</dbReference>
<comment type="function">
    <text evidence="6">Part of a membrane-bound complex that couples electron transfer with translocation of ions across the membrane.</text>
</comment>
<dbReference type="NCBIfam" id="NF002519">
    <property type="entry name" value="PRK01908.1"/>
    <property type="match status" value="1"/>
</dbReference>
<protein>
    <recommendedName>
        <fullName evidence="6">Ion-translocating oxidoreductase complex subunit G</fullName>
        <ecNumber evidence="6">7.-.-.-</ecNumber>
    </recommendedName>
    <alternativeName>
        <fullName evidence="6">Rnf electron transport complex subunit G</fullName>
    </alternativeName>
</protein>
<evidence type="ECO:0000256" key="3">
    <source>
        <dbReference type="ARBA" id="ARBA00022630"/>
    </source>
</evidence>
<dbReference type="InterPro" id="IPR007329">
    <property type="entry name" value="FMN-bd"/>
</dbReference>
<dbReference type="GO" id="GO:0010181">
    <property type="term" value="F:FMN binding"/>
    <property type="evidence" value="ECO:0007669"/>
    <property type="project" value="InterPro"/>
</dbReference>